<evidence type="ECO:0000259" key="12">
    <source>
        <dbReference type="Pfam" id="PF14413"/>
    </source>
</evidence>
<dbReference type="AlphaFoldDB" id="A0A2H4VC88"/>
<keyword evidence="6 13" id="KW-0548">Nucleotidyltransferase</keyword>
<dbReference type="InterPro" id="IPR025845">
    <property type="entry name" value="Thg1_C_dom"/>
</dbReference>
<dbReference type="InterPro" id="IPR024956">
    <property type="entry name" value="tRNAHis_GuaTrfase_cat"/>
</dbReference>
<dbReference type="InterPro" id="IPR038469">
    <property type="entry name" value="tRNAHis_GuaTrfase_Thg1_sf"/>
</dbReference>
<evidence type="ECO:0000259" key="11">
    <source>
        <dbReference type="Pfam" id="PF04446"/>
    </source>
</evidence>
<evidence type="ECO:0000256" key="7">
    <source>
        <dbReference type="ARBA" id="ARBA00022723"/>
    </source>
</evidence>
<dbReference type="Proteomes" id="UP000232806">
    <property type="component" value="Chromosome"/>
</dbReference>
<dbReference type="EMBL" id="CP017766">
    <property type="protein sequence ID" value="AUB55701.1"/>
    <property type="molecule type" value="Genomic_DNA"/>
</dbReference>
<dbReference type="GO" id="GO:0006400">
    <property type="term" value="P:tRNA modification"/>
    <property type="evidence" value="ECO:0007669"/>
    <property type="project" value="InterPro"/>
</dbReference>
<dbReference type="GO" id="GO:0000287">
    <property type="term" value="F:magnesium ion binding"/>
    <property type="evidence" value="ECO:0007669"/>
    <property type="project" value="InterPro"/>
</dbReference>
<sequence length="247" mass="29065">MKKCEIFSSLKVPCTSHIVVRLDGRNFSQLSRKLEFEKPYDPEFMRIMTEAASLLFQEFSPKFIFIFSDEISLLLGEIPFAGRVEKIDSVMASFLSGAFTGKIMEQDEFREKLKKTSPISFDSRVIPLSSEGVVDYFQWRQMEAWRNCLNGYSYWKLREEHSREEAMAILHKKKSSQLHDLLFQKDINLAETPAWQRRGVGIYKEKFTVQGLNPLTKEKTTTHRRKIFIDWELPLFNDEFFKTNSFI</sequence>
<evidence type="ECO:0000256" key="10">
    <source>
        <dbReference type="ARBA" id="ARBA00023134"/>
    </source>
</evidence>
<evidence type="ECO:0000256" key="9">
    <source>
        <dbReference type="ARBA" id="ARBA00022842"/>
    </source>
</evidence>
<keyword evidence="8" id="KW-0547">Nucleotide-binding</keyword>
<dbReference type="Pfam" id="PF04446">
    <property type="entry name" value="Thg1"/>
    <property type="match status" value="1"/>
</dbReference>
<name>A0A2H4VC88_9EURY</name>
<organism evidence="13 14">
    <name type="scientific">Methanobacterium subterraneum</name>
    <dbReference type="NCBI Taxonomy" id="59277"/>
    <lineage>
        <taxon>Archaea</taxon>
        <taxon>Methanobacteriati</taxon>
        <taxon>Methanobacteriota</taxon>
        <taxon>Methanomada group</taxon>
        <taxon>Methanobacteria</taxon>
        <taxon>Methanobacteriales</taxon>
        <taxon>Methanobacteriaceae</taxon>
        <taxon>Methanobacterium</taxon>
    </lineage>
</organism>
<comment type="similarity">
    <text evidence="2">Belongs to the tRNA(His) guanylyltransferase family.</text>
</comment>
<evidence type="ECO:0000256" key="6">
    <source>
        <dbReference type="ARBA" id="ARBA00022695"/>
    </source>
</evidence>
<accession>A0A2H4VC88</accession>
<keyword evidence="5" id="KW-0819">tRNA processing</keyword>
<protein>
    <recommendedName>
        <fullName evidence="3">tRNA(His) guanylyltransferase</fullName>
        <ecNumber evidence="3">2.7.7.79</ecNumber>
    </recommendedName>
</protein>
<dbReference type="PANTHER" id="PTHR12729">
    <property type="entry name" value="TRNA(HIS) GUANYLYLTRANSFERASE-RELATED"/>
    <property type="match status" value="1"/>
</dbReference>
<evidence type="ECO:0000313" key="14">
    <source>
        <dbReference type="Proteomes" id="UP000232806"/>
    </source>
</evidence>
<dbReference type="GeneID" id="35121246"/>
<dbReference type="InterPro" id="IPR007537">
    <property type="entry name" value="tRNAHis_GuaTrfase_Thg1"/>
</dbReference>
<evidence type="ECO:0000313" key="13">
    <source>
        <dbReference type="EMBL" id="AUB55701.1"/>
    </source>
</evidence>
<keyword evidence="7" id="KW-0479">Metal-binding</keyword>
<dbReference type="Gene3D" id="3.30.70.3000">
    <property type="match status" value="1"/>
</dbReference>
<keyword evidence="10" id="KW-0342">GTP-binding</keyword>
<evidence type="ECO:0000256" key="8">
    <source>
        <dbReference type="ARBA" id="ARBA00022741"/>
    </source>
</evidence>
<evidence type="ECO:0000256" key="4">
    <source>
        <dbReference type="ARBA" id="ARBA00022679"/>
    </source>
</evidence>
<evidence type="ECO:0000256" key="2">
    <source>
        <dbReference type="ARBA" id="ARBA00010113"/>
    </source>
</evidence>
<feature type="domain" description="Thg1 C-terminal" evidence="12">
    <location>
        <begin position="133"/>
        <end position="223"/>
    </location>
</feature>
<evidence type="ECO:0000256" key="3">
    <source>
        <dbReference type="ARBA" id="ARBA00012511"/>
    </source>
</evidence>
<keyword evidence="4 13" id="KW-0808">Transferase</keyword>
<dbReference type="Pfam" id="PF14413">
    <property type="entry name" value="Thg1C"/>
    <property type="match status" value="1"/>
</dbReference>
<dbReference type="GO" id="GO:0008193">
    <property type="term" value="F:tRNA guanylyltransferase activity"/>
    <property type="evidence" value="ECO:0007669"/>
    <property type="project" value="UniProtKB-EC"/>
</dbReference>
<gene>
    <name evidence="13" type="ORF">BK007_06580</name>
</gene>
<evidence type="ECO:0000256" key="1">
    <source>
        <dbReference type="ARBA" id="ARBA00001946"/>
    </source>
</evidence>
<keyword evidence="9" id="KW-0460">Magnesium</keyword>
<feature type="domain" description="tRNAHis guanylyltransferase catalytic" evidence="11">
    <location>
        <begin position="1"/>
        <end position="128"/>
    </location>
</feature>
<comment type="cofactor">
    <cofactor evidence="1">
        <name>Mg(2+)</name>
        <dbReference type="ChEBI" id="CHEBI:18420"/>
    </cofactor>
</comment>
<evidence type="ECO:0000256" key="5">
    <source>
        <dbReference type="ARBA" id="ARBA00022694"/>
    </source>
</evidence>
<dbReference type="EC" id="2.7.7.79" evidence="3"/>
<dbReference type="PANTHER" id="PTHR12729:SF6">
    <property type="entry name" value="TRNA(HIS) GUANYLYLTRANSFERASE-RELATED"/>
    <property type="match status" value="1"/>
</dbReference>
<proteinExistence type="inferred from homology"/>
<reference evidence="13 14" key="1">
    <citation type="submission" date="2016-10" db="EMBL/GenBank/DDBJ databases">
        <title>Comparative genomics between deep and shallow subseafloor isolates.</title>
        <authorList>
            <person name="Ishii S."/>
            <person name="Miller J.R."/>
            <person name="Sutton G."/>
            <person name="Suzuki S."/>
            <person name="Methe B."/>
            <person name="Inagaki F."/>
            <person name="Imachi H."/>
        </authorList>
    </citation>
    <scope>NUCLEOTIDE SEQUENCE [LARGE SCALE GENOMIC DNA]</scope>
    <source>
        <strain evidence="13 14">MO-MB1</strain>
    </source>
</reference>
<dbReference type="OrthoDB" id="24661at2157"/>
<dbReference type="GO" id="GO:0005525">
    <property type="term" value="F:GTP binding"/>
    <property type="evidence" value="ECO:0007669"/>
    <property type="project" value="UniProtKB-KW"/>
</dbReference>
<dbReference type="RefSeq" id="WP_100905678.1">
    <property type="nucleotide sequence ID" value="NZ_CP017766.1"/>
</dbReference>